<evidence type="ECO:0000313" key="2">
    <source>
        <dbReference type="EMBL" id="VFU07356.1"/>
    </source>
</evidence>
<reference evidence="2 3" key="1">
    <citation type="submission" date="2019-03" db="EMBL/GenBank/DDBJ databases">
        <authorList>
            <person name="Kox A.R. M."/>
        </authorList>
    </citation>
    <scope>NUCLEOTIDE SEQUENCE [LARGE SCALE GENOMIC DNA]</scope>
    <source>
        <strain evidence="2">MTUNDRAET4 annotated genome</strain>
    </source>
</reference>
<proteinExistence type="predicted"/>
<sequence>MKKALLVSAAALIAVSAAIFSSTKADAYVCARGPYRAGCAGARGGVVVRRGPAYYPRGGVVVRHHYGPYGGGAVVRRRYY</sequence>
<dbReference type="EMBL" id="LR536450">
    <property type="protein sequence ID" value="VFU07356.1"/>
    <property type="molecule type" value="Genomic_DNA"/>
</dbReference>
<dbReference type="AlphaFoldDB" id="A0A4U8Z056"/>
<name>A0A4U8Z056_METTU</name>
<accession>A0A4U8Z056</accession>
<gene>
    <name evidence="2" type="ORF">MTUNDRAET4_0463</name>
</gene>
<dbReference type="KEGG" id="mtun:MTUNDRAET4_0463"/>
<dbReference type="RefSeq" id="WP_134486440.1">
    <property type="nucleotide sequence ID" value="NZ_CP139089.1"/>
</dbReference>
<feature type="signal peptide" evidence="1">
    <location>
        <begin position="1"/>
        <end position="27"/>
    </location>
</feature>
<feature type="chain" id="PRO_5020436195" evidence="1">
    <location>
        <begin position="28"/>
        <end position="80"/>
    </location>
</feature>
<evidence type="ECO:0000313" key="3">
    <source>
        <dbReference type="Proteomes" id="UP000294360"/>
    </source>
</evidence>
<evidence type="ECO:0000256" key="1">
    <source>
        <dbReference type="SAM" id="SignalP"/>
    </source>
</evidence>
<organism evidence="2 3">
    <name type="scientific">Methylocella tundrae</name>
    <dbReference type="NCBI Taxonomy" id="227605"/>
    <lineage>
        <taxon>Bacteria</taxon>
        <taxon>Pseudomonadati</taxon>
        <taxon>Pseudomonadota</taxon>
        <taxon>Alphaproteobacteria</taxon>
        <taxon>Hyphomicrobiales</taxon>
        <taxon>Beijerinckiaceae</taxon>
        <taxon>Methylocella</taxon>
    </lineage>
</organism>
<dbReference type="Proteomes" id="UP000294360">
    <property type="component" value="Chromosome"/>
</dbReference>
<keyword evidence="1" id="KW-0732">Signal</keyword>
<protein>
    <submittedName>
        <fullName evidence="2">Uncharacterized protein</fullName>
    </submittedName>
</protein>